<evidence type="ECO:0000313" key="2">
    <source>
        <dbReference type="EMBL" id="KAG9986370.1"/>
    </source>
</evidence>
<accession>A0A9P8FXW0</accession>
<sequence length="757" mass="85814">MTAPYDWSSHIWTEQTLMRLIGSNQQQVEIRTNERMPQSFMAPQSLLRHYCSQLQPDLALPGQPFVLETSRPVLTLFFAWLYTGKIDSSDWHNLTELYFLGDAAGSVALKRSAITQLQKACRNDQSNRTELFHYGHISVIEEMVGASSPLSRYVEDTYFNHWSPEADCDGVNDDPSNYPKSSLFFKRLFQRSFKEQKEAENCSCCHDHCRYHGHESEAERLATCGVASCPVPPTAELKPEAVVHKARKNKAAVRTSLTDVLAPDVDDFSSHETRTTTSRSGTPKGKAAAGDTWLTVQSRAPLHYPPEYHGLLTSLPQVQSIKPSNWLEIGVQAEGVDQLPEPDRIIAAAMSWNAEDYAQTKCTFFNQYDATITNRRHWLNTLRFGGSKSKEKAERLLAMWESLGWLKSSEVVTNDKVQHPTFSVTSASEPRSLADLTTMRPRLSFTGKWSEEERDAVATIMKSINTDESCARLSSIQRAGICNKRLESEYGYHRTDRAVEYQWYKIQQELADATTVEAQDQAVPDEEEDFFKDTCKKPGSWPSEEQEALLEIMDALEKAHKDTTLKQRAETCKPLLKSRFGTERSLAAITARYHRLRSREEAVQSNDSTNAAANDSAIDGALPIIFKTPLTTVGDGRNESASSNDASRTVSQFRWSDHEDKAMLKVFKEMEEDSSLSILNQYEKAKVCSARLLSKHNITRTSDSIRGRFERLGSTSALKRKGDDDFDDHEPLMSRQKRRQTESRFFAELINDPRFFE</sequence>
<evidence type="ECO:0000313" key="3">
    <source>
        <dbReference type="Proteomes" id="UP000729357"/>
    </source>
</evidence>
<feature type="non-terminal residue" evidence="2">
    <location>
        <position position="757"/>
    </location>
</feature>
<keyword evidence="3" id="KW-1185">Reference proteome</keyword>
<gene>
    <name evidence="2" type="ORF">KCU98_g4080</name>
</gene>
<feature type="region of interest" description="Disordered" evidence="1">
    <location>
        <begin position="267"/>
        <end position="289"/>
    </location>
</feature>
<feature type="compositionally biased region" description="Low complexity" evidence="1">
    <location>
        <begin position="275"/>
        <end position="286"/>
    </location>
</feature>
<name>A0A9P8FXW0_AURME</name>
<reference evidence="2" key="1">
    <citation type="journal article" date="2021" name="J Fungi (Basel)">
        <title>Virulence traits and population genomics of the black yeast Aureobasidium melanogenum.</title>
        <authorList>
            <person name="Cernosa A."/>
            <person name="Sun X."/>
            <person name="Gostincar C."/>
            <person name="Fang C."/>
            <person name="Gunde-Cimerman N."/>
            <person name="Song Z."/>
        </authorList>
    </citation>
    <scope>NUCLEOTIDE SEQUENCE</scope>
    <source>
        <strain evidence="2">EXF-9298</strain>
    </source>
</reference>
<dbReference type="Proteomes" id="UP000729357">
    <property type="component" value="Unassembled WGS sequence"/>
</dbReference>
<dbReference type="EMBL" id="JAHFXS010000313">
    <property type="protein sequence ID" value="KAG9986370.1"/>
    <property type="molecule type" value="Genomic_DNA"/>
</dbReference>
<reference evidence="2" key="2">
    <citation type="submission" date="2021-08" db="EMBL/GenBank/DDBJ databases">
        <authorList>
            <person name="Gostincar C."/>
            <person name="Sun X."/>
            <person name="Song Z."/>
            <person name="Gunde-Cimerman N."/>
        </authorList>
    </citation>
    <scope>NUCLEOTIDE SEQUENCE</scope>
    <source>
        <strain evidence="2">EXF-9298</strain>
    </source>
</reference>
<protein>
    <submittedName>
        <fullName evidence="2">Uncharacterized protein</fullName>
    </submittedName>
</protein>
<dbReference type="AlphaFoldDB" id="A0A9P8FXW0"/>
<comment type="caution">
    <text evidence="2">The sequence shown here is derived from an EMBL/GenBank/DDBJ whole genome shotgun (WGS) entry which is preliminary data.</text>
</comment>
<proteinExistence type="predicted"/>
<evidence type="ECO:0000256" key="1">
    <source>
        <dbReference type="SAM" id="MobiDB-lite"/>
    </source>
</evidence>
<organism evidence="2 3">
    <name type="scientific">Aureobasidium melanogenum</name>
    <name type="common">Aureobasidium pullulans var. melanogenum</name>
    <dbReference type="NCBI Taxonomy" id="46634"/>
    <lineage>
        <taxon>Eukaryota</taxon>
        <taxon>Fungi</taxon>
        <taxon>Dikarya</taxon>
        <taxon>Ascomycota</taxon>
        <taxon>Pezizomycotina</taxon>
        <taxon>Dothideomycetes</taxon>
        <taxon>Dothideomycetidae</taxon>
        <taxon>Dothideales</taxon>
        <taxon>Saccotheciaceae</taxon>
        <taxon>Aureobasidium</taxon>
    </lineage>
</organism>